<name>A0A8T3AMT3_DENNO</name>
<accession>A0A8T3AMT3</accession>
<sequence length="51" mass="6078">MIFPLSRFSNKTSNVYGKFFYFLCICTEFLYKTKTINSLFCHKYLATKFTA</sequence>
<gene>
    <name evidence="1" type="ORF">KFK09_020534</name>
</gene>
<protein>
    <submittedName>
        <fullName evidence="1">Uncharacterized protein</fullName>
    </submittedName>
</protein>
<proteinExistence type="predicted"/>
<organism evidence="1 2">
    <name type="scientific">Dendrobium nobile</name>
    <name type="common">Orchid</name>
    <dbReference type="NCBI Taxonomy" id="94219"/>
    <lineage>
        <taxon>Eukaryota</taxon>
        <taxon>Viridiplantae</taxon>
        <taxon>Streptophyta</taxon>
        <taxon>Embryophyta</taxon>
        <taxon>Tracheophyta</taxon>
        <taxon>Spermatophyta</taxon>
        <taxon>Magnoliopsida</taxon>
        <taxon>Liliopsida</taxon>
        <taxon>Asparagales</taxon>
        <taxon>Orchidaceae</taxon>
        <taxon>Epidendroideae</taxon>
        <taxon>Malaxideae</taxon>
        <taxon>Dendrobiinae</taxon>
        <taxon>Dendrobium</taxon>
    </lineage>
</organism>
<reference evidence="1" key="1">
    <citation type="journal article" date="2022" name="Front. Genet.">
        <title>Chromosome-Scale Assembly of the Dendrobium nobile Genome Provides Insights Into the Molecular Mechanism of the Biosynthesis of the Medicinal Active Ingredient of Dendrobium.</title>
        <authorList>
            <person name="Xu Q."/>
            <person name="Niu S.-C."/>
            <person name="Li K.-L."/>
            <person name="Zheng P.-J."/>
            <person name="Zhang X.-J."/>
            <person name="Jia Y."/>
            <person name="Liu Y."/>
            <person name="Niu Y.-X."/>
            <person name="Yu L.-H."/>
            <person name="Chen D.-F."/>
            <person name="Zhang G.-Q."/>
        </authorList>
    </citation>
    <scope>NUCLEOTIDE SEQUENCE</scope>
    <source>
        <tissue evidence="1">Leaf</tissue>
    </source>
</reference>
<comment type="caution">
    <text evidence="1">The sequence shown here is derived from an EMBL/GenBank/DDBJ whole genome shotgun (WGS) entry which is preliminary data.</text>
</comment>
<keyword evidence="2" id="KW-1185">Reference proteome</keyword>
<dbReference type="AlphaFoldDB" id="A0A8T3AMT3"/>
<evidence type="ECO:0000313" key="2">
    <source>
        <dbReference type="Proteomes" id="UP000829196"/>
    </source>
</evidence>
<evidence type="ECO:0000313" key="1">
    <source>
        <dbReference type="EMBL" id="KAI0497311.1"/>
    </source>
</evidence>
<dbReference type="Proteomes" id="UP000829196">
    <property type="component" value="Unassembled WGS sequence"/>
</dbReference>
<dbReference type="EMBL" id="JAGYWB010000015">
    <property type="protein sequence ID" value="KAI0497311.1"/>
    <property type="molecule type" value="Genomic_DNA"/>
</dbReference>